<reference evidence="1 2" key="1">
    <citation type="submission" date="2022-03" db="EMBL/GenBank/DDBJ databases">
        <authorList>
            <person name="Nunn A."/>
            <person name="Chopra R."/>
            <person name="Nunn A."/>
            <person name="Contreras Garrido A."/>
        </authorList>
    </citation>
    <scope>NUCLEOTIDE SEQUENCE [LARGE SCALE GENOMIC DNA]</scope>
</reference>
<dbReference type="Proteomes" id="UP000836841">
    <property type="component" value="Chromosome 3"/>
</dbReference>
<name>A0AAU9RVB7_THLAR</name>
<protein>
    <submittedName>
        <fullName evidence="1">Uncharacterized protein</fullName>
    </submittedName>
</protein>
<evidence type="ECO:0000313" key="2">
    <source>
        <dbReference type="Proteomes" id="UP000836841"/>
    </source>
</evidence>
<proteinExistence type="predicted"/>
<keyword evidence="2" id="KW-1185">Reference proteome</keyword>
<sequence length="84" mass="9645">MPVEDLPREDVDAMVLEYTPKNKGCLFGLGCLPEMYMAGFLRENPPMEQEIALEQEVVELKTRLNAKDGEFDKMKEFMSKKFPG</sequence>
<organism evidence="1 2">
    <name type="scientific">Thlaspi arvense</name>
    <name type="common">Field penny-cress</name>
    <dbReference type="NCBI Taxonomy" id="13288"/>
    <lineage>
        <taxon>Eukaryota</taxon>
        <taxon>Viridiplantae</taxon>
        <taxon>Streptophyta</taxon>
        <taxon>Embryophyta</taxon>
        <taxon>Tracheophyta</taxon>
        <taxon>Spermatophyta</taxon>
        <taxon>Magnoliopsida</taxon>
        <taxon>eudicotyledons</taxon>
        <taxon>Gunneridae</taxon>
        <taxon>Pentapetalae</taxon>
        <taxon>rosids</taxon>
        <taxon>malvids</taxon>
        <taxon>Brassicales</taxon>
        <taxon>Brassicaceae</taxon>
        <taxon>Thlaspideae</taxon>
        <taxon>Thlaspi</taxon>
    </lineage>
</organism>
<accession>A0AAU9RVB7</accession>
<dbReference type="EMBL" id="OU466859">
    <property type="protein sequence ID" value="CAH2051875.1"/>
    <property type="molecule type" value="Genomic_DNA"/>
</dbReference>
<gene>
    <name evidence="1" type="ORF">TAV2_LOCUS10439</name>
</gene>
<dbReference type="AlphaFoldDB" id="A0AAU9RVB7"/>
<evidence type="ECO:0000313" key="1">
    <source>
        <dbReference type="EMBL" id="CAH2051875.1"/>
    </source>
</evidence>